<dbReference type="STRING" id="681398.PJIAN_1802"/>
<proteinExistence type="predicted"/>
<dbReference type="OrthoDB" id="1375905at2"/>
<feature type="chain" id="PRO_5007904942" description="DUF3826 domain-containing protein" evidence="1">
    <location>
        <begin position="21"/>
        <end position="216"/>
    </location>
</feature>
<dbReference type="RefSeq" id="WP_068702737.1">
    <property type="nucleotide sequence ID" value="NZ_BDCR01000001.1"/>
</dbReference>
<reference evidence="3" key="1">
    <citation type="submission" date="2016-04" db="EMBL/GenBank/DDBJ databases">
        <title>Draft genome sequence of Paludibacter jiangxiensis strain NM7.</title>
        <authorList>
            <person name="Qiu Y."/>
            <person name="Matsuura N."/>
            <person name="Ohashi A."/>
            <person name="Tourlousse M.D."/>
            <person name="Sekiguchi Y."/>
        </authorList>
    </citation>
    <scope>NUCLEOTIDE SEQUENCE [LARGE SCALE GENOMIC DNA]</scope>
    <source>
        <strain evidence="3">NM7</strain>
    </source>
</reference>
<reference evidence="3" key="2">
    <citation type="journal article" date="2017" name="Genome Announc.">
        <title>Draft genome sequence of Paludibacter jiangxiensis NM7(T), a propionate-producing fermentative bacterium.</title>
        <authorList>
            <person name="Qiu Y.-L."/>
            <person name="Tourlousse D.M."/>
            <person name="Matsuura N."/>
            <person name="Ohashi A."/>
            <person name="Sekiguchi Y."/>
        </authorList>
    </citation>
    <scope>NUCLEOTIDE SEQUENCE [LARGE SCALE GENOMIC DNA]</scope>
    <source>
        <strain evidence="3">NM7</strain>
    </source>
</reference>
<gene>
    <name evidence="2" type="ORF">PJIAN_1802</name>
</gene>
<evidence type="ECO:0000313" key="3">
    <source>
        <dbReference type="Proteomes" id="UP000076586"/>
    </source>
</evidence>
<dbReference type="InterPro" id="IPR024284">
    <property type="entry name" value="DUF3826"/>
</dbReference>
<dbReference type="EMBL" id="BDCR01000001">
    <property type="protein sequence ID" value="GAT62209.1"/>
    <property type="molecule type" value="Genomic_DNA"/>
</dbReference>
<evidence type="ECO:0008006" key="4">
    <source>
        <dbReference type="Google" id="ProtNLM"/>
    </source>
</evidence>
<organism evidence="2 3">
    <name type="scientific">Paludibacter jiangxiensis</name>
    <dbReference type="NCBI Taxonomy" id="681398"/>
    <lineage>
        <taxon>Bacteria</taxon>
        <taxon>Pseudomonadati</taxon>
        <taxon>Bacteroidota</taxon>
        <taxon>Bacteroidia</taxon>
        <taxon>Bacteroidales</taxon>
        <taxon>Paludibacteraceae</taxon>
        <taxon>Paludibacter</taxon>
    </lineage>
</organism>
<dbReference type="Pfam" id="PF12875">
    <property type="entry name" value="DUF3826"/>
    <property type="match status" value="1"/>
</dbReference>
<keyword evidence="1" id="KW-0732">Signal</keyword>
<evidence type="ECO:0000313" key="2">
    <source>
        <dbReference type="EMBL" id="GAT62209.1"/>
    </source>
</evidence>
<comment type="caution">
    <text evidence="2">The sequence shown here is derived from an EMBL/GenBank/DDBJ whole genome shotgun (WGS) entry which is preliminary data.</text>
</comment>
<feature type="signal peptide" evidence="1">
    <location>
        <begin position="1"/>
        <end position="20"/>
    </location>
</feature>
<keyword evidence="3" id="KW-1185">Reference proteome</keyword>
<sequence length="216" mass="24515">MKKNLMSLFLLLIVVATASAQNNEDKYNKTLTDRAEKIVKTLSISDSIVFKRLTGILVYQYKSLGKIHDGRDAAIKSAKEKAGNDKAAFQSAEKALQDEANSQLYNLHCEFIGKLAGDLNAEQIDKVKDGMVFNLIKVTYSAYLDMIPTLKPEEKQQIYCWLVEARERAIDAQSSNKKHEIFGKYKGRINNYLSKQGYNLDKERQAWGERLKAAKK</sequence>
<protein>
    <recommendedName>
        <fullName evidence="4">DUF3826 domain-containing protein</fullName>
    </recommendedName>
</protein>
<dbReference type="Proteomes" id="UP000076586">
    <property type="component" value="Unassembled WGS sequence"/>
</dbReference>
<evidence type="ECO:0000256" key="1">
    <source>
        <dbReference type="SAM" id="SignalP"/>
    </source>
</evidence>
<name>A0A170YZP7_9BACT</name>
<dbReference type="AlphaFoldDB" id="A0A170YZP7"/>
<accession>A0A170YZP7</accession>